<keyword evidence="1" id="KW-0732">Signal</keyword>
<evidence type="ECO:0000313" key="3">
    <source>
        <dbReference type="Proteomes" id="UP001479520"/>
    </source>
</evidence>
<keyword evidence="3" id="KW-1185">Reference proteome</keyword>
<evidence type="ECO:0000313" key="2">
    <source>
        <dbReference type="EMBL" id="WZJ20691.1"/>
    </source>
</evidence>
<organism evidence="2 3">
    <name type="scientific">Azonexus hydrophilus</name>
    <dbReference type="NCBI Taxonomy" id="418702"/>
    <lineage>
        <taxon>Bacteria</taxon>
        <taxon>Pseudomonadati</taxon>
        <taxon>Pseudomonadota</taxon>
        <taxon>Betaproteobacteria</taxon>
        <taxon>Rhodocyclales</taxon>
        <taxon>Azonexaceae</taxon>
        <taxon>Azonexus</taxon>
    </lineage>
</organism>
<evidence type="ECO:0008006" key="4">
    <source>
        <dbReference type="Google" id="ProtNLM"/>
    </source>
</evidence>
<evidence type="ECO:0000256" key="1">
    <source>
        <dbReference type="SAM" id="SignalP"/>
    </source>
</evidence>
<accession>A0ABZ2XHD7</accession>
<protein>
    <recommendedName>
        <fullName evidence="4">DUF5666 domain-containing protein</fullName>
    </recommendedName>
</protein>
<dbReference type="Proteomes" id="UP001479520">
    <property type="component" value="Chromosome"/>
</dbReference>
<feature type="chain" id="PRO_5045899523" description="DUF5666 domain-containing protein" evidence="1">
    <location>
        <begin position="22"/>
        <end position="132"/>
    </location>
</feature>
<reference evidence="2 3" key="1">
    <citation type="submission" date="2024-04" db="EMBL/GenBank/DDBJ databases">
        <title>Dissimilatory iodate-reducing microorganisms contribute to the enrichment of iodine in groundwater.</title>
        <authorList>
            <person name="Jiang Z."/>
        </authorList>
    </citation>
    <scope>NUCLEOTIDE SEQUENCE [LARGE SCALE GENOMIC DNA]</scope>
    <source>
        <strain evidence="2 3">NCP973</strain>
    </source>
</reference>
<name>A0ABZ2XHD7_9RHOO</name>
<dbReference type="RefSeq" id="WP_341743315.1">
    <property type="nucleotide sequence ID" value="NZ_CP151406.1"/>
</dbReference>
<sequence length="132" mass="13533">MKTLISTLGLAVLLAAAPAIAHEDHGKSMHGGFVLDAGHAQFEIVGKGDTVTVHVSDHGKPVATAGAAGKLTILTGSSKREIELKPAGTDLLQGAGTINPGDRVLLNVGWPGQKPMSARTTVKKENAHAGHH</sequence>
<gene>
    <name evidence="2" type="ORF">AADV58_12110</name>
</gene>
<dbReference type="EMBL" id="CP151406">
    <property type="protein sequence ID" value="WZJ20691.1"/>
    <property type="molecule type" value="Genomic_DNA"/>
</dbReference>
<feature type="signal peptide" evidence="1">
    <location>
        <begin position="1"/>
        <end position="21"/>
    </location>
</feature>
<proteinExistence type="predicted"/>